<evidence type="ECO:0000313" key="2">
    <source>
        <dbReference type="Proteomes" id="UP000039865"/>
    </source>
</evidence>
<dbReference type="EMBL" id="CCKQ01012214">
    <property type="protein sequence ID" value="CDW83821.1"/>
    <property type="molecule type" value="Genomic_DNA"/>
</dbReference>
<protein>
    <submittedName>
        <fullName evidence="1">Uncharacterized protein</fullName>
    </submittedName>
</protein>
<name>A0A078APE6_STYLE</name>
<accession>A0A078APE6</accession>
<sequence>MPIIVHIIHKIQTRSTATLPNFSKSYPPRVIEQAQRTAGINEEINLSSSSLPEDIFKNASPNAATASVQTNKNTPISCITSQTILIRQFVYQNILNIERNFIHISKVEIDKMHLFASFSKQQSQNSKN</sequence>
<dbReference type="InParanoid" id="A0A078APE6"/>
<dbReference type="Proteomes" id="UP000039865">
    <property type="component" value="Unassembled WGS sequence"/>
</dbReference>
<evidence type="ECO:0000313" key="1">
    <source>
        <dbReference type="EMBL" id="CDW83821.1"/>
    </source>
</evidence>
<organism evidence="1 2">
    <name type="scientific">Stylonychia lemnae</name>
    <name type="common">Ciliate</name>
    <dbReference type="NCBI Taxonomy" id="5949"/>
    <lineage>
        <taxon>Eukaryota</taxon>
        <taxon>Sar</taxon>
        <taxon>Alveolata</taxon>
        <taxon>Ciliophora</taxon>
        <taxon>Intramacronucleata</taxon>
        <taxon>Spirotrichea</taxon>
        <taxon>Stichotrichia</taxon>
        <taxon>Sporadotrichida</taxon>
        <taxon>Oxytrichidae</taxon>
        <taxon>Stylonychinae</taxon>
        <taxon>Stylonychia</taxon>
    </lineage>
</organism>
<proteinExistence type="predicted"/>
<keyword evidence="2" id="KW-1185">Reference proteome</keyword>
<dbReference type="AlphaFoldDB" id="A0A078APE6"/>
<reference evidence="1 2" key="1">
    <citation type="submission" date="2014-06" db="EMBL/GenBank/DDBJ databases">
        <authorList>
            <person name="Swart Estienne"/>
        </authorList>
    </citation>
    <scope>NUCLEOTIDE SEQUENCE [LARGE SCALE GENOMIC DNA]</scope>
    <source>
        <strain evidence="1 2">130c</strain>
    </source>
</reference>
<gene>
    <name evidence="1" type="primary">Contig9835.g10518</name>
    <name evidence="1" type="ORF">STYLEM_12872</name>
</gene>